<keyword evidence="6" id="KW-1185">Reference proteome</keyword>
<dbReference type="InterPro" id="IPR027483">
    <property type="entry name" value="PInositol-4-P-4/5-kinase_C_sf"/>
</dbReference>
<evidence type="ECO:0000259" key="4">
    <source>
        <dbReference type="PROSITE" id="PS51455"/>
    </source>
</evidence>
<keyword evidence="2" id="KW-0067">ATP-binding</keyword>
<dbReference type="InterPro" id="IPR023610">
    <property type="entry name" value="PInositol-4/5-P-5/4-kinase"/>
</dbReference>
<dbReference type="CDD" id="cd04051">
    <property type="entry name" value="C2_SRC2_like"/>
    <property type="match status" value="1"/>
</dbReference>
<dbReference type="InterPro" id="IPR044750">
    <property type="entry name" value="C2_SRC2/BAP"/>
</dbReference>
<evidence type="ECO:0000256" key="2">
    <source>
        <dbReference type="PROSITE-ProRule" id="PRU00781"/>
    </source>
</evidence>
<dbReference type="InterPro" id="IPR027484">
    <property type="entry name" value="PInositol-4-P-5-kinase_N"/>
</dbReference>
<dbReference type="PANTHER" id="PTHR23086:SF111">
    <property type="entry name" value="PHOSPHATIDYLINOSITOL 4-PHOSPHATE 5-KINASE 10"/>
    <property type="match status" value="1"/>
</dbReference>
<dbReference type="Gene3D" id="3.30.800.10">
    <property type="entry name" value="Phosphatidylinositol Phosphate Kinase II Beta"/>
    <property type="match status" value="1"/>
</dbReference>
<dbReference type="Gene3D" id="3.30.810.10">
    <property type="entry name" value="2-Layer Sandwich"/>
    <property type="match status" value="1"/>
</dbReference>
<evidence type="ECO:0000259" key="3">
    <source>
        <dbReference type="PROSITE" id="PS50004"/>
    </source>
</evidence>
<evidence type="ECO:0000313" key="5">
    <source>
        <dbReference type="EMBL" id="KAF5205618.1"/>
    </source>
</evidence>
<comment type="caution">
    <text evidence="5">The sequence shown here is derived from an EMBL/GenBank/DDBJ whole genome shotgun (WGS) entry which is preliminary data.</text>
</comment>
<dbReference type="Proteomes" id="UP000554482">
    <property type="component" value="Unassembled WGS sequence"/>
</dbReference>
<dbReference type="InterPro" id="IPR000008">
    <property type="entry name" value="C2_dom"/>
</dbReference>
<dbReference type="PROSITE" id="PS51455">
    <property type="entry name" value="PIPK"/>
    <property type="match status" value="1"/>
</dbReference>
<dbReference type="EMBL" id="JABWDY010003830">
    <property type="protein sequence ID" value="KAF5205618.1"/>
    <property type="molecule type" value="Genomic_DNA"/>
</dbReference>
<dbReference type="GO" id="GO:0005886">
    <property type="term" value="C:plasma membrane"/>
    <property type="evidence" value="ECO:0007669"/>
    <property type="project" value="TreeGrafter"/>
</dbReference>
<keyword evidence="2" id="KW-0547">Nucleotide-binding</keyword>
<proteinExistence type="predicted"/>
<dbReference type="SUPFAM" id="SSF56104">
    <property type="entry name" value="SAICAR synthase-like"/>
    <property type="match status" value="1"/>
</dbReference>
<dbReference type="SUPFAM" id="SSF49562">
    <property type="entry name" value="C2 domain (Calcium/lipid-binding domain, CaLB)"/>
    <property type="match status" value="1"/>
</dbReference>
<dbReference type="AlphaFoldDB" id="A0A7J6X9M4"/>
<dbReference type="SMART" id="SM00330">
    <property type="entry name" value="PIPKc"/>
    <property type="match status" value="1"/>
</dbReference>
<dbReference type="PROSITE" id="PS50004">
    <property type="entry name" value="C2"/>
    <property type="match status" value="1"/>
</dbReference>
<dbReference type="EC" id="2.7.1.68" evidence="1"/>
<dbReference type="GO" id="GO:0006952">
    <property type="term" value="P:defense response"/>
    <property type="evidence" value="ECO:0007669"/>
    <property type="project" value="InterPro"/>
</dbReference>
<organism evidence="5 6">
    <name type="scientific">Thalictrum thalictroides</name>
    <name type="common">Rue-anemone</name>
    <name type="synonym">Anemone thalictroides</name>
    <dbReference type="NCBI Taxonomy" id="46969"/>
    <lineage>
        <taxon>Eukaryota</taxon>
        <taxon>Viridiplantae</taxon>
        <taxon>Streptophyta</taxon>
        <taxon>Embryophyta</taxon>
        <taxon>Tracheophyta</taxon>
        <taxon>Spermatophyta</taxon>
        <taxon>Magnoliopsida</taxon>
        <taxon>Ranunculales</taxon>
        <taxon>Ranunculaceae</taxon>
        <taxon>Thalictroideae</taxon>
        <taxon>Thalictrum</taxon>
    </lineage>
</organism>
<dbReference type="SMART" id="SM00239">
    <property type="entry name" value="C2"/>
    <property type="match status" value="1"/>
</dbReference>
<dbReference type="OrthoDB" id="70770at2759"/>
<feature type="domain" description="C2" evidence="3">
    <location>
        <begin position="1"/>
        <end position="110"/>
    </location>
</feature>
<dbReference type="Gene3D" id="2.60.40.150">
    <property type="entry name" value="C2 domain"/>
    <property type="match status" value="1"/>
</dbReference>
<keyword evidence="2" id="KW-0808">Transferase</keyword>
<name>A0A7J6X9M4_THATH</name>
<evidence type="ECO:0000313" key="6">
    <source>
        <dbReference type="Proteomes" id="UP000554482"/>
    </source>
</evidence>
<keyword evidence="2 5" id="KW-0418">Kinase</keyword>
<dbReference type="Pfam" id="PF00168">
    <property type="entry name" value="C2"/>
    <property type="match status" value="1"/>
</dbReference>
<gene>
    <name evidence="5" type="ORF">FRX31_004797</name>
</gene>
<dbReference type="Pfam" id="PF01504">
    <property type="entry name" value="PIP5K"/>
    <property type="match status" value="1"/>
</dbReference>
<accession>A0A7J6X9M4</accession>
<protein>
    <recommendedName>
        <fullName evidence="1">1-phosphatidylinositol-4-phosphate 5-kinase</fullName>
        <ecNumber evidence="1">2.7.1.68</ecNumber>
    </recommendedName>
</protein>
<sequence>METHLLEINLISAQNLKPPSSKMRHMETYATIYTQTSSKLQTRIDRIGNQNPTWNDKFIFRVTTDFLSNDTSAISIEIYTVVTFFKDRLIGTVRFLINNCLDRNSRYEIASSSPSPSFTALQIRRSDGSFHGVLNLGVMLINGSDFTTKLNCGSAIDHRDMMGRLHRRKKSEGDRVMFVSWMRSFMQISTSSISQSPEFKVKLRHFQRQFMELPKRDLSVLDFSSTYSTRIRFPKNGPQRLSSGTVTDFEWKDYCPLVFRNLQQLDNISYAEYMVSICEHETLSQLSSLGKSGRSLFTPNDHRFVIKAIRKSELKVLLEMLPNYYDHVLTYANTLLNKFYGIHVVRPTGGYKVHFVVMGNILQSELCIHRRFDLKGSSQGRSVSKVAVDETTTFKDLDLELYFLLNPLTRHRILTQVKHDCEFLEAAGIMDYILLLGLHIEASDREIPDDRTLDSRFSLPPDSSWAQVNAESSLSDNQHYYEPDVKLGREAPARAVQIHRFDAGSMSTHRLFGTGESFNVKLFFGIVEILQGYSMKKRIEHMYKSLHFDSRSISAVNPKMYSTRFQDFLHKIFQSEDHIC</sequence>
<reference evidence="5 6" key="1">
    <citation type="submission" date="2020-06" db="EMBL/GenBank/DDBJ databases">
        <title>Transcriptomic and genomic resources for Thalictrum thalictroides and T. hernandezii: Facilitating candidate gene discovery in an emerging model plant lineage.</title>
        <authorList>
            <person name="Arias T."/>
            <person name="Riano-Pachon D.M."/>
            <person name="Di Stilio V.S."/>
        </authorList>
    </citation>
    <scope>NUCLEOTIDE SEQUENCE [LARGE SCALE GENOMIC DNA]</scope>
    <source>
        <strain evidence="6">cv. WT478/WT964</strain>
        <tissue evidence="5">Leaves</tissue>
    </source>
</reference>
<dbReference type="GO" id="GO:0016308">
    <property type="term" value="F:1-phosphatidylinositol-4-phosphate 5-kinase activity"/>
    <property type="evidence" value="ECO:0007669"/>
    <property type="project" value="UniProtKB-EC"/>
</dbReference>
<feature type="domain" description="PIPK" evidence="4">
    <location>
        <begin position="189"/>
        <end position="573"/>
    </location>
</feature>
<dbReference type="GO" id="GO:0005524">
    <property type="term" value="F:ATP binding"/>
    <property type="evidence" value="ECO:0007669"/>
    <property type="project" value="UniProtKB-UniRule"/>
</dbReference>
<evidence type="ECO:0000256" key="1">
    <source>
        <dbReference type="ARBA" id="ARBA00012172"/>
    </source>
</evidence>
<dbReference type="InterPro" id="IPR002498">
    <property type="entry name" value="PInositol-4-P-4/5-kinase_core"/>
</dbReference>
<dbReference type="GO" id="GO:0046854">
    <property type="term" value="P:phosphatidylinositol phosphate biosynthetic process"/>
    <property type="evidence" value="ECO:0007669"/>
    <property type="project" value="TreeGrafter"/>
</dbReference>
<dbReference type="PANTHER" id="PTHR23086">
    <property type="entry name" value="PHOSPHATIDYLINOSITOL-4-PHOSPHATE 5-KINASE"/>
    <property type="match status" value="1"/>
</dbReference>
<dbReference type="InterPro" id="IPR035892">
    <property type="entry name" value="C2_domain_sf"/>
</dbReference>